<proteinExistence type="predicted"/>
<reference evidence="1" key="1">
    <citation type="submission" date="2020-06" db="EMBL/GenBank/DDBJ databases">
        <title>Genomes of multiple members of Pneumocystis genus reveal paths to human pathogen Pneumocystis jirovecii.</title>
        <authorList>
            <person name="Cisse O.H."/>
            <person name="Ma L."/>
            <person name="Dekker J."/>
            <person name="Khil P."/>
            <person name="Jo J."/>
            <person name="Brenchley J."/>
            <person name="Blair R."/>
            <person name="Pahar B."/>
            <person name="Chabe M."/>
            <person name="Van Rompay K.A."/>
            <person name="Keesler R."/>
            <person name="Sukura A."/>
            <person name="Hirsch V."/>
            <person name="Kutty G."/>
            <person name="Liu Y."/>
            <person name="Peng L."/>
            <person name="Chen J."/>
            <person name="Song J."/>
            <person name="Weissenbacher-Lang C."/>
            <person name="Xu J."/>
            <person name="Upham N.S."/>
            <person name="Stajich J.E."/>
            <person name="Cuomo C.A."/>
            <person name="Cushion M.T."/>
            <person name="Kovacs J.A."/>
        </authorList>
    </citation>
    <scope>NUCLEOTIDE SEQUENCE</scope>
    <source>
        <strain evidence="1">2A</strain>
    </source>
</reference>
<evidence type="ECO:0000313" key="2">
    <source>
        <dbReference type="Proteomes" id="UP000663699"/>
    </source>
</evidence>
<name>A0A899G2R7_9ASCO</name>
<protein>
    <submittedName>
        <fullName evidence="1">Uncharacterized protein</fullName>
    </submittedName>
</protein>
<dbReference type="AlphaFoldDB" id="A0A899G2R7"/>
<gene>
    <name evidence="1" type="ORF">MERGE_001440</name>
</gene>
<sequence>MRLRQGALQDADHGFKGHFEAFFLDPKKNAEKSAALRLCDFMEVDGLTKRGGEQRQKK</sequence>
<organism evidence="1 2">
    <name type="scientific">Pneumocystis wakefieldiae</name>
    <dbReference type="NCBI Taxonomy" id="38082"/>
    <lineage>
        <taxon>Eukaryota</taxon>
        <taxon>Fungi</taxon>
        <taxon>Dikarya</taxon>
        <taxon>Ascomycota</taxon>
        <taxon>Taphrinomycotina</taxon>
        <taxon>Pneumocystomycetes</taxon>
        <taxon>Pneumocystaceae</taxon>
        <taxon>Pneumocystis</taxon>
    </lineage>
</organism>
<evidence type="ECO:0000313" key="1">
    <source>
        <dbReference type="EMBL" id="QSL67053.1"/>
    </source>
</evidence>
<dbReference type="EMBL" id="CP054547">
    <property type="protein sequence ID" value="QSL67053.1"/>
    <property type="molecule type" value="Genomic_DNA"/>
</dbReference>
<dbReference type="Proteomes" id="UP000663699">
    <property type="component" value="Chromosome 16"/>
</dbReference>
<accession>A0A899G2R7</accession>
<keyword evidence="2" id="KW-1185">Reference proteome</keyword>